<dbReference type="PANTHER" id="PTHR43179:SF12">
    <property type="entry name" value="GALACTOFURANOSYLTRANSFERASE GLFT2"/>
    <property type="match status" value="1"/>
</dbReference>
<evidence type="ECO:0000256" key="1">
    <source>
        <dbReference type="ARBA" id="ARBA00006739"/>
    </source>
</evidence>
<evidence type="ECO:0000256" key="2">
    <source>
        <dbReference type="ARBA" id="ARBA00022676"/>
    </source>
</evidence>
<evidence type="ECO:0000256" key="3">
    <source>
        <dbReference type="ARBA" id="ARBA00022679"/>
    </source>
</evidence>
<name>A0ABS0P6B8_9BRAD</name>
<dbReference type="Gene3D" id="3.90.550.10">
    <property type="entry name" value="Spore Coat Polysaccharide Biosynthesis Protein SpsA, Chain A"/>
    <property type="match status" value="1"/>
</dbReference>
<proteinExistence type="inferred from homology"/>
<sequence length="317" mass="34710">MSDDQRCWPSLCEGKLNIDVILATRGRPADVQVLLDQLRLQERAPDSVMLVGAEPKDLPDAAAVPNDPSVHRLVSPRPGLTSQRNHGVQTAKKISTPEAWLAKIIVFFDDDFRPAADWLQKCEALFAASPQVLAVTGAVIMDGARGSIAITEDQASDALALPRASDQTGYSKSKEGLYGCNMAFRATVFDQCAFDENLPLYGWLEDTDFSGQIRKFSDIYRASNLTGVHLGSKSGRVSGYKYGYSQLANPLYLARKGTITLGKCAYFWTRALASNALRSLREHPMIDYRGRLAGNMAAMADLIAGSIHPTNILSFHR</sequence>
<dbReference type="PANTHER" id="PTHR43179">
    <property type="entry name" value="RHAMNOSYLTRANSFERASE WBBL"/>
    <property type="match status" value="1"/>
</dbReference>
<keyword evidence="5" id="KW-1185">Reference proteome</keyword>
<dbReference type="CDD" id="cd00761">
    <property type="entry name" value="Glyco_tranf_GTA_type"/>
    <property type="match status" value="1"/>
</dbReference>
<dbReference type="EMBL" id="JACEGD010000019">
    <property type="protein sequence ID" value="MBH5388849.1"/>
    <property type="molecule type" value="Genomic_DNA"/>
</dbReference>
<evidence type="ECO:0000313" key="5">
    <source>
        <dbReference type="Proteomes" id="UP001194539"/>
    </source>
</evidence>
<reference evidence="4 5" key="1">
    <citation type="submission" date="2020-07" db="EMBL/GenBank/DDBJ databases">
        <title>Bradyrhizobium diversity isolated from nodules of indigenous legumes of Western Australia.</title>
        <authorList>
            <person name="Klepa M.S."/>
        </authorList>
    </citation>
    <scope>NUCLEOTIDE SEQUENCE [LARGE SCALE GENOMIC DNA]</scope>
    <source>
        <strain evidence="4 5">CNPSo 4019</strain>
    </source>
</reference>
<comment type="caution">
    <text evidence="4">The sequence shown here is derived from an EMBL/GenBank/DDBJ whole genome shotgun (WGS) entry which is preliminary data.</text>
</comment>
<dbReference type="SUPFAM" id="SSF53448">
    <property type="entry name" value="Nucleotide-diphospho-sugar transferases"/>
    <property type="match status" value="1"/>
</dbReference>
<keyword evidence="3" id="KW-0808">Transferase</keyword>
<comment type="similarity">
    <text evidence="1">Belongs to the glycosyltransferase 2 family.</text>
</comment>
<gene>
    <name evidence="4" type="ORF">H1B27_21510</name>
</gene>
<evidence type="ECO:0000313" key="4">
    <source>
        <dbReference type="EMBL" id="MBH5388849.1"/>
    </source>
</evidence>
<organism evidence="4 5">
    <name type="scientific">Bradyrhizobium diversitatis</name>
    <dbReference type="NCBI Taxonomy" id="2755406"/>
    <lineage>
        <taxon>Bacteria</taxon>
        <taxon>Pseudomonadati</taxon>
        <taxon>Pseudomonadota</taxon>
        <taxon>Alphaproteobacteria</taxon>
        <taxon>Hyphomicrobiales</taxon>
        <taxon>Nitrobacteraceae</taxon>
        <taxon>Bradyrhizobium</taxon>
    </lineage>
</organism>
<dbReference type="InterPro" id="IPR029044">
    <property type="entry name" value="Nucleotide-diphossugar_trans"/>
</dbReference>
<accession>A0ABS0P6B8</accession>
<dbReference type="Proteomes" id="UP001194539">
    <property type="component" value="Unassembled WGS sequence"/>
</dbReference>
<dbReference type="RefSeq" id="WP_197967437.1">
    <property type="nucleotide sequence ID" value="NZ_JACEGD010000019.1"/>
</dbReference>
<keyword evidence="2" id="KW-0328">Glycosyltransferase</keyword>
<protein>
    <submittedName>
        <fullName evidence="4">Glycosyltransferase</fullName>
    </submittedName>
</protein>